<keyword evidence="2" id="KW-0732">Signal</keyword>
<feature type="chain" id="PRO_5043310266" evidence="2">
    <location>
        <begin position="23"/>
        <end position="170"/>
    </location>
</feature>
<dbReference type="RefSeq" id="WP_102110669.1">
    <property type="nucleotide sequence ID" value="NZ_BMGN01000005.1"/>
</dbReference>
<organism evidence="3 4">
    <name type="scientific">Niveispirillum cyanobacteriorum</name>
    <dbReference type="NCBI Taxonomy" id="1612173"/>
    <lineage>
        <taxon>Bacteria</taxon>
        <taxon>Pseudomonadati</taxon>
        <taxon>Pseudomonadota</taxon>
        <taxon>Alphaproteobacteria</taxon>
        <taxon>Rhodospirillales</taxon>
        <taxon>Azospirillaceae</taxon>
        <taxon>Niveispirillum</taxon>
    </lineage>
</organism>
<dbReference type="KEGG" id="ncb:C0V82_00555"/>
<feature type="region of interest" description="Disordered" evidence="1">
    <location>
        <begin position="25"/>
        <end position="68"/>
    </location>
</feature>
<proteinExistence type="predicted"/>
<evidence type="ECO:0000256" key="2">
    <source>
        <dbReference type="SAM" id="SignalP"/>
    </source>
</evidence>
<dbReference type="SUPFAM" id="SSF50346">
    <property type="entry name" value="PRC-barrel domain"/>
    <property type="match status" value="1"/>
</dbReference>
<dbReference type="OrthoDB" id="8021018at2"/>
<gene>
    <name evidence="3" type="ORF">C0V82_00555</name>
</gene>
<dbReference type="Pfam" id="PF05239">
    <property type="entry name" value="PRC"/>
    <property type="match status" value="1"/>
</dbReference>
<evidence type="ECO:0000313" key="4">
    <source>
        <dbReference type="Proteomes" id="UP000234752"/>
    </source>
</evidence>
<dbReference type="Proteomes" id="UP000234752">
    <property type="component" value="Chromosome eg_1"/>
</dbReference>
<name>A0A2K9N6Z9_9PROT</name>
<dbReference type="InterPro" id="IPR027275">
    <property type="entry name" value="PRC-brl_dom"/>
</dbReference>
<feature type="signal peptide" evidence="2">
    <location>
        <begin position="1"/>
        <end position="22"/>
    </location>
</feature>
<protein>
    <submittedName>
        <fullName evidence="3">Uncharacterized protein</fullName>
    </submittedName>
</protein>
<dbReference type="Gene3D" id="2.30.30.240">
    <property type="entry name" value="PRC-barrel domain"/>
    <property type="match status" value="1"/>
</dbReference>
<sequence>MRTQLIGAATLTALLLGTAAIAQTVPPGTTEPVPPVPGTTEPGQVGEPPAAVMPERDTPPSILAEPRPGIDRTSAERLLGRTVIGADGKELGEVEDVILNASSGDAEKLVIASGGFMGLGEKNVAVDISDADMLAGNNHVQVRNLTTAQLDQMAEFEYGKNTRSLIRTNK</sequence>
<evidence type="ECO:0000256" key="1">
    <source>
        <dbReference type="SAM" id="MobiDB-lite"/>
    </source>
</evidence>
<keyword evidence="4" id="KW-1185">Reference proteome</keyword>
<dbReference type="PANTHER" id="PTHR36505">
    <property type="entry name" value="BLR1072 PROTEIN"/>
    <property type="match status" value="1"/>
</dbReference>
<dbReference type="PANTHER" id="PTHR36505:SF1">
    <property type="entry name" value="BLR1072 PROTEIN"/>
    <property type="match status" value="1"/>
</dbReference>
<reference evidence="3 4" key="1">
    <citation type="submission" date="2017-12" db="EMBL/GenBank/DDBJ databases">
        <title>Genomes of bacteria within cyanobacterial aggregates.</title>
        <authorList>
            <person name="Cai H."/>
        </authorList>
    </citation>
    <scope>NUCLEOTIDE SEQUENCE [LARGE SCALE GENOMIC DNA]</scope>
    <source>
        <strain evidence="3 4">TH16</strain>
    </source>
</reference>
<evidence type="ECO:0000313" key="3">
    <source>
        <dbReference type="EMBL" id="AUN28911.1"/>
    </source>
</evidence>
<accession>A0A2K9N6Z9</accession>
<dbReference type="AlphaFoldDB" id="A0A2K9N6Z9"/>
<dbReference type="InterPro" id="IPR011033">
    <property type="entry name" value="PRC_barrel-like_sf"/>
</dbReference>
<dbReference type="EMBL" id="CP025611">
    <property type="protein sequence ID" value="AUN28911.1"/>
    <property type="molecule type" value="Genomic_DNA"/>
</dbReference>